<dbReference type="RefSeq" id="WP_067206762.1">
    <property type="nucleotide sequence ID" value="NZ_FLOC01000005.1"/>
</dbReference>
<dbReference type="AlphaFoldDB" id="A0A1A8T8B4"/>
<evidence type="ECO:0000313" key="2">
    <source>
        <dbReference type="EMBL" id="SBS28598.1"/>
    </source>
</evidence>
<dbReference type="STRING" id="295068.MAQ5080_01145"/>
<accession>A0A1A8T8B4</accession>
<evidence type="ECO:0008006" key="4">
    <source>
        <dbReference type="Google" id="ProtNLM"/>
    </source>
</evidence>
<protein>
    <recommendedName>
        <fullName evidence="4">DUF748 domain-containing protein</fullName>
    </recommendedName>
</protein>
<sequence>MTKLFTQLKPWQKKTLITTVALLITLTVLWALIPTITKWLANRYLEPHQAEFSAAEINPDLFPIGLSLFNVAISQQDQTTFTLEQLSIGLDFWPLFTGAFHVNHILIDGFNMQVEQRPEGWVVAGIPTYSSDSAQQEEVTAEEDQAGSVPPTFFVRNASIKDTSVNLTTEKGDDRFAIDNLNITEVSHDTSIWRGIFDIEASINNGTAVLAGDIRADKEQVNADVNLGNLQLSSTDVAHFLPAGLGRLSANGLQLEGQTQTIYRFNDSPMLSFTAPLITIDSQDFTLEEAQQTITWQSLNTSFADLSVDMIDTDTLQIESNSALSLDDLRMESEEQRLDFGNLRLNNNLKLSKTADTLQLEQADTQLTLEQSHLKSGANSVQLAQFTTQLNDVTATLLLSDFTGSTAGNITLAANTVVGQLAQGQDFDLQALSISSPIQLTLEQEDRSLVAPQFKVSLNNGQFSGNDLVAQLDTLTLALENTQIKQDNSSLSLSTQSQLNSDNVRVLLNQIAEQQPPTSVNYNQLTVSSDIEWQQNNEQSTLAASQNSLTLSNLGVEQANTLTGLLQTLQLNSDQIRLGLNNNGLEQLAVQNNQLHLGALASTLSDGSALLNWKDVSINSSNIAMIDAGITAQIESFQVQEFLASKPNSEQPQPALAAFDQLNASNIQLAPNGVTIDKVSLDKLLSGIALAEDRSIANLVLPDYLQTTPASEQENKTEPKAGKPDTPEQEAAFYAVVHQIQVSPESQFIFSDHGIKPPLSRVLDIEQLTIENLNTRDLNEQMHVVLRAKDGEYATIDSDIKMTPAANRLTMEAQATIREVELPPISPYVASALGYDINAGQLNMDLNLKSNQGVLDGNSHIVLRQFDLGGKTDSNAVLKAGAIPLNLAVDTLKNRDNNIVLDLPMKGDIENPNFHWQNFFMLPIRQGLFKASSTYLMQTFIPYANVITLVQFAGEQVLRLRVEPLQFALDEEDITAPEQEAFLDQMIKLMKDRKDAELKACGVSVVRDINDEITYQLLSEADRADLLALANRRAESLKRYLVDNGIASSRVFLCTPSIDEDKNALPHVTFTF</sequence>
<feature type="compositionally biased region" description="Basic and acidic residues" evidence="1">
    <location>
        <begin position="713"/>
        <end position="726"/>
    </location>
</feature>
<evidence type="ECO:0000313" key="3">
    <source>
        <dbReference type="Proteomes" id="UP000092627"/>
    </source>
</evidence>
<proteinExistence type="predicted"/>
<dbReference type="EMBL" id="FLOC01000005">
    <property type="protein sequence ID" value="SBS28598.1"/>
    <property type="molecule type" value="Genomic_DNA"/>
</dbReference>
<dbReference type="Proteomes" id="UP000092627">
    <property type="component" value="Unassembled WGS sequence"/>
</dbReference>
<evidence type="ECO:0000256" key="1">
    <source>
        <dbReference type="SAM" id="MobiDB-lite"/>
    </source>
</evidence>
<gene>
    <name evidence="2" type="ORF">MAQ5080_01145</name>
</gene>
<feature type="region of interest" description="Disordered" evidence="1">
    <location>
        <begin position="707"/>
        <end position="727"/>
    </location>
</feature>
<dbReference type="InterPro" id="IPR036737">
    <property type="entry name" value="OmpA-like_sf"/>
</dbReference>
<dbReference type="Gene3D" id="3.30.1330.60">
    <property type="entry name" value="OmpA-like domain"/>
    <property type="match status" value="1"/>
</dbReference>
<reference evidence="2 3" key="1">
    <citation type="submission" date="2016-06" db="EMBL/GenBank/DDBJ databases">
        <authorList>
            <person name="Kjaerup R.B."/>
            <person name="Dalgaard T.S."/>
            <person name="Juul-Madsen H.R."/>
        </authorList>
    </citation>
    <scope>NUCLEOTIDE SEQUENCE [LARGE SCALE GENOMIC DNA]</scope>
    <source>
        <strain evidence="2 3">CECT 5080</strain>
    </source>
</reference>
<dbReference type="Pfam" id="PF05359">
    <property type="entry name" value="DUF748"/>
    <property type="match status" value="1"/>
</dbReference>
<keyword evidence="3" id="KW-1185">Reference proteome</keyword>
<dbReference type="InterPro" id="IPR008023">
    <property type="entry name" value="DUF748"/>
</dbReference>
<organism evidence="2 3">
    <name type="scientific">Marinomonas aquimarina</name>
    <dbReference type="NCBI Taxonomy" id="295068"/>
    <lineage>
        <taxon>Bacteria</taxon>
        <taxon>Pseudomonadati</taxon>
        <taxon>Pseudomonadota</taxon>
        <taxon>Gammaproteobacteria</taxon>
        <taxon>Oceanospirillales</taxon>
        <taxon>Oceanospirillaceae</taxon>
        <taxon>Marinomonas</taxon>
    </lineage>
</organism>
<dbReference type="OrthoDB" id="6114420at2"/>
<name>A0A1A8T8B4_9GAMM</name>